<dbReference type="InterPro" id="IPR002110">
    <property type="entry name" value="Ankyrin_rpt"/>
</dbReference>
<evidence type="ECO:0000256" key="1">
    <source>
        <dbReference type="PROSITE-ProRule" id="PRU00023"/>
    </source>
</evidence>
<protein>
    <submittedName>
        <fullName evidence="2">Uncharacterized protein</fullName>
    </submittedName>
</protein>
<keyword evidence="3" id="KW-1185">Reference proteome</keyword>
<proteinExistence type="predicted"/>
<dbReference type="Proteomes" id="UP000000529">
    <property type="component" value="Chromosome"/>
</dbReference>
<reference evidence="2 3" key="1">
    <citation type="journal article" date="2004" name="Science">
        <title>Illuminating the evolutionary history of chlamydiae.</title>
        <authorList>
            <person name="Horn M."/>
            <person name="Collingro A."/>
            <person name="Schmitz-Esser S."/>
            <person name="Beier C.L."/>
            <person name="Purkhold U."/>
            <person name="Fartmann B."/>
            <person name="Brandt P."/>
            <person name="Nyakatura G.J."/>
            <person name="Droege M."/>
            <person name="Frishman D."/>
            <person name="Rattei T."/>
            <person name="Mewes H."/>
            <person name="Wagner M."/>
        </authorList>
    </citation>
    <scope>NUCLEOTIDE SEQUENCE [LARGE SCALE GENOMIC DNA]</scope>
    <source>
        <strain evidence="2 3">UWE25</strain>
    </source>
</reference>
<organism evidence="2 3">
    <name type="scientific">Protochlamydia amoebophila (strain UWE25)</name>
    <dbReference type="NCBI Taxonomy" id="264201"/>
    <lineage>
        <taxon>Bacteria</taxon>
        <taxon>Pseudomonadati</taxon>
        <taxon>Chlamydiota</taxon>
        <taxon>Chlamydiia</taxon>
        <taxon>Parachlamydiales</taxon>
        <taxon>Parachlamydiaceae</taxon>
        <taxon>Candidatus Protochlamydia</taxon>
    </lineage>
</organism>
<evidence type="ECO:0000313" key="3">
    <source>
        <dbReference type="Proteomes" id="UP000000529"/>
    </source>
</evidence>
<dbReference type="SUPFAM" id="SSF48403">
    <property type="entry name" value="Ankyrin repeat"/>
    <property type="match status" value="1"/>
</dbReference>
<gene>
    <name evidence="2" type="ORF">PC_RS09235</name>
</gene>
<dbReference type="EMBL" id="BX908798">
    <property type="protein sequence ID" value="SPJ31966.1"/>
    <property type="molecule type" value="Genomic_DNA"/>
</dbReference>
<dbReference type="AlphaFoldDB" id="A0A2P9HAE4"/>
<evidence type="ECO:0000313" key="2">
    <source>
        <dbReference type="EMBL" id="SPJ31966.1"/>
    </source>
</evidence>
<name>A0A2P9HAE4_PARUW</name>
<dbReference type="PROSITE" id="PS50297">
    <property type="entry name" value="ANK_REP_REGION"/>
    <property type="match status" value="1"/>
</dbReference>
<accession>A0A2P9HAE4</accession>
<sequence length="102" mass="11621">MKSKNYLKTIKTLIDHQDRRQGKTPLMHALNRGDLEIISLLLSYDSDIVYLDKDGYSVFHYCVDCNLKVEAKVDILKKLIQCAESSDYPDMIAKAVNAIVTI</sequence>
<dbReference type="Pfam" id="PF12796">
    <property type="entry name" value="Ank_2"/>
    <property type="match status" value="1"/>
</dbReference>
<dbReference type="SMART" id="SM00248">
    <property type="entry name" value="ANK"/>
    <property type="match status" value="2"/>
</dbReference>
<feature type="repeat" description="ANK" evidence="1">
    <location>
        <begin position="21"/>
        <end position="53"/>
    </location>
</feature>
<dbReference type="Gene3D" id="1.25.40.20">
    <property type="entry name" value="Ankyrin repeat-containing domain"/>
    <property type="match status" value="1"/>
</dbReference>
<dbReference type="KEGG" id="pcu:PC_RS09235"/>
<dbReference type="InterPro" id="IPR036770">
    <property type="entry name" value="Ankyrin_rpt-contain_sf"/>
</dbReference>
<dbReference type="PROSITE" id="PS50088">
    <property type="entry name" value="ANK_REPEAT"/>
    <property type="match status" value="1"/>
</dbReference>
<keyword evidence="1" id="KW-0040">ANK repeat</keyword>
<dbReference type="OrthoDB" id="5657095at2"/>